<organism evidence="6 7">
    <name type="scientific">Siphonobacter curvatus</name>
    <dbReference type="NCBI Taxonomy" id="2094562"/>
    <lineage>
        <taxon>Bacteria</taxon>
        <taxon>Pseudomonadati</taxon>
        <taxon>Bacteroidota</taxon>
        <taxon>Cytophagia</taxon>
        <taxon>Cytophagales</taxon>
        <taxon>Cytophagaceae</taxon>
        <taxon>Siphonobacter</taxon>
    </lineage>
</organism>
<comment type="subcellular location">
    <subcellularLocation>
        <location evidence="1">Membrane</location>
        <topology evidence="1">Multi-pass membrane protein</topology>
    </subcellularLocation>
</comment>
<feature type="transmembrane region" description="Helical" evidence="5">
    <location>
        <begin position="55"/>
        <end position="74"/>
    </location>
</feature>
<evidence type="ECO:0000256" key="3">
    <source>
        <dbReference type="ARBA" id="ARBA00022989"/>
    </source>
</evidence>
<sequence>MKKVFTFALILSGLSLLLALGLFLTGSGSHTALPVIGGLFLLAIGVRRSPATTSLTYTVLILTAVSVAMYQPQWFIRWGNFELKRLIIPLLQIIMFGMGSQSSLEDFAGIAKNPKGVLVGITSHYLIMPSIGFLLAVTFPLPPEIATGIILVGCSPSGLASNVMAYIARANVPLSVTVTAFSTLLSPLLTPALLQLLAGAFLPVDFWKMVMEIFNITILPIVAGLLFNALAYPGQSRRSIAIQIAVYFGIILLKNAIALVEGSTDFAETVGWNVFWFIGMPLLGGWLFQRWAGGRREIMDSILSTLSMVGITTIIVVITAAGQQSLLQVGLVLVLACFLHNTLGYFLGYWCCRLVGLNEQSSRSVAFEVGMQNAGMASGLALQMGQLATTGLAPAVFGPLMNTTGSMLANWWRSKPPQSEEVPAEPSPVSS</sequence>
<gene>
    <name evidence="6" type="ORF">C5O19_23285</name>
</gene>
<feature type="transmembrane region" description="Helical" evidence="5">
    <location>
        <begin position="240"/>
        <end position="258"/>
    </location>
</feature>
<feature type="transmembrane region" description="Helical" evidence="5">
    <location>
        <begin position="86"/>
        <end position="104"/>
    </location>
</feature>
<dbReference type="OrthoDB" id="9806785at2"/>
<dbReference type="Pfam" id="PF01758">
    <property type="entry name" value="SBF"/>
    <property type="match status" value="1"/>
</dbReference>
<keyword evidence="2 5" id="KW-0812">Transmembrane</keyword>
<keyword evidence="3 5" id="KW-1133">Transmembrane helix</keyword>
<feature type="transmembrane region" description="Helical" evidence="5">
    <location>
        <begin position="180"/>
        <end position="201"/>
    </location>
</feature>
<dbReference type="GO" id="GO:0016020">
    <property type="term" value="C:membrane"/>
    <property type="evidence" value="ECO:0007669"/>
    <property type="project" value="UniProtKB-SubCell"/>
</dbReference>
<feature type="transmembrane region" description="Helical" evidence="5">
    <location>
        <begin position="270"/>
        <end position="289"/>
    </location>
</feature>
<keyword evidence="4 5" id="KW-0472">Membrane</keyword>
<accession>A0A2S7IG69</accession>
<protein>
    <submittedName>
        <fullName evidence="6">Bile acid:sodium symporter</fullName>
    </submittedName>
</protein>
<name>A0A2S7IG69_9BACT</name>
<evidence type="ECO:0000313" key="6">
    <source>
        <dbReference type="EMBL" id="PQA54093.1"/>
    </source>
</evidence>
<dbReference type="InterPro" id="IPR002657">
    <property type="entry name" value="BilAc:Na_symport/Acr3"/>
</dbReference>
<dbReference type="EMBL" id="PTRA01000007">
    <property type="protein sequence ID" value="PQA54093.1"/>
    <property type="molecule type" value="Genomic_DNA"/>
</dbReference>
<evidence type="ECO:0000313" key="7">
    <source>
        <dbReference type="Proteomes" id="UP000239590"/>
    </source>
</evidence>
<reference evidence="7" key="1">
    <citation type="submission" date="2018-02" db="EMBL/GenBank/DDBJ databases">
        <title>Genome sequencing of Solimonas sp. HR-BB.</title>
        <authorList>
            <person name="Lee Y."/>
            <person name="Jeon C.O."/>
        </authorList>
    </citation>
    <scope>NUCLEOTIDE SEQUENCE [LARGE SCALE GENOMIC DNA]</scope>
    <source>
        <strain evidence="7">HR-U</strain>
    </source>
</reference>
<dbReference type="PANTHER" id="PTHR10361:SF28">
    <property type="entry name" value="P3 PROTEIN-RELATED"/>
    <property type="match status" value="1"/>
</dbReference>
<evidence type="ECO:0000256" key="4">
    <source>
        <dbReference type="ARBA" id="ARBA00023136"/>
    </source>
</evidence>
<feature type="transmembrane region" description="Helical" evidence="5">
    <location>
        <begin position="327"/>
        <end position="352"/>
    </location>
</feature>
<feature type="transmembrane region" description="Helical" evidence="5">
    <location>
        <begin position="213"/>
        <end position="233"/>
    </location>
</feature>
<feature type="transmembrane region" description="Helical" evidence="5">
    <location>
        <begin position="29"/>
        <end position="46"/>
    </location>
</feature>
<feature type="transmembrane region" description="Helical" evidence="5">
    <location>
        <begin position="116"/>
        <end position="139"/>
    </location>
</feature>
<dbReference type="InterPro" id="IPR004710">
    <property type="entry name" value="Bilac:Na_transpt"/>
</dbReference>
<keyword evidence="7" id="KW-1185">Reference proteome</keyword>
<dbReference type="InterPro" id="IPR038770">
    <property type="entry name" value="Na+/solute_symporter_sf"/>
</dbReference>
<evidence type="ECO:0000256" key="5">
    <source>
        <dbReference type="SAM" id="Phobius"/>
    </source>
</evidence>
<comment type="caution">
    <text evidence="6">The sequence shown here is derived from an EMBL/GenBank/DDBJ whole genome shotgun (WGS) entry which is preliminary data.</text>
</comment>
<evidence type="ECO:0000256" key="2">
    <source>
        <dbReference type="ARBA" id="ARBA00022692"/>
    </source>
</evidence>
<evidence type="ECO:0000256" key="1">
    <source>
        <dbReference type="ARBA" id="ARBA00004141"/>
    </source>
</evidence>
<dbReference type="PANTHER" id="PTHR10361">
    <property type="entry name" value="SODIUM-BILE ACID COTRANSPORTER"/>
    <property type="match status" value="1"/>
</dbReference>
<dbReference type="AlphaFoldDB" id="A0A2S7IG69"/>
<proteinExistence type="predicted"/>
<dbReference type="RefSeq" id="WP_104715786.1">
    <property type="nucleotide sequence ID" value="NZ_PTRA01000007.1"/>
</dbReference>
<feature type="transmembrane region" description="Helical" evidence="5">
    <location>
        <begin position="145"/>
        <end position="168"/>
    </location>
</feature>
<dbReference type="Gene3D" id="1.20.1530.20">
    <property type="match status" value="1"/>
</dbReference>
<feature type="transmembrane region" description="Helical" evidence="5">
    <location>
        <begin position="301"/>
        <end position="321"/>
    </location>
</feature>
<dbReference type="Proteomes" id="UP000239590">
    <property type="component" value="Unassembled WGS sequence"/>
</dbReference>